<name>A0A5K1JWF3_9APHY</name>
<feature type="domain" description="Carboxylesterase type B" evidence="4">
    <location>
        <begin position="33"/>
        <end position="555"/>
    </location>
</feature>
<dbReference type="EC" id="3.1.1.-" evidence="3"/>
<keyword evidence="2 3" id="KW-0378">Hydrolase</keyword>
<evidence type="ECO:0000259" key="4">
    <source>
        <dbReference type="Pfam" id="PF00135"/>
    </source>
</evidence>
<dbReference type="PROSITE" id="PS00122">
    <property type="entry name" value="CARBOXYLESTERASE_B_1"/>
    <property type="match status" value="1"/>
</dbReference>
<accession>A0A5K1JWF3</accession>
<dbReference type="InterPro" id="IPR029058">
    <property type="entry name" value="AB_hydrolase_fold"/>
</dbReference>
<evidence type="ECO:0000313" key="5">
    <source>
        <dbReference type="EMBL" id="VWO96436.1"/>
    </source>
</evidence>
<gene>
    <name evidence="5" type="primary">Q5XTQ4</name>
</gene>
<organism evidence="5">
    <name type="scientific">Ganoderma boninense</name>
    <dbReference type="NCBI Taxonomy" id="34458"/>
    <lineage>
        <taxon>Eukaryota</taxon>
        <taxon>Fungi</taxon>
        <taxon>Dikarya</taxon>
        <taxon>Basidiomycota</taxon>
        <taxon>Agaricomycotina</taxon>
        <taxon>Agaricomycetes</taxon>
        <taxon>Polyporales</taxon>
        <taxon>Polyporaceae</taxon>
        <taxon>Ganoderma</taxon>
    </lineage>
</organism>
<evidence type="ECO:0000256" key="2">
    <source>
        <dbReference type="ARBA" id="ARBA00022801"/>
    </source>
</evidence>
<evidence type="ECO:0000256" key="3">
    <source>
        <dbReference type="RuleBase" id="RU361235"/>
    </source>
</evidence>
<dbReference type="InterPro" id="IPR050309">
    <property type="entry name" value="Type-B_Carboxylest/Lipase"/>
</dbReference>
<dbReference type="SUPFAM" id="SSF53474">
    <property type="entry name" value="alpha/beta-Hydrolases"/>
    <property type="match status" value="1"/>
</dbReference>
<keyword evidence="3" id="KW-0732">Signal</keyword>
<dbReference type="EMBL" id="LR725636">
    <property type="protein sequence ID" value="VWO96436.1"/>
    <property type="molecule type" value="Genomic_DNA"/>
</dbReference>
<reference evidence="5" key="1">
    <citation type="submission" date="2019-10" db="EMBL/GenBank/DDBJ databases">
        <authorList>
            <person name="Nor Muhammad N."/>
        </authorList>
    </citation>
    <scope>NUCLEOTIDE SEQUENCE</scope>
</reference>
<dbReference type="InterPro" id="IPR002018">
    <property type="entry name" value="CarbesteraseB"/>
</dbReference>
<dbReference type="Pfam" id="PF00135">
    <property type="entry name" value="COesterase"/>
    <property type="match status" value="1"/>
</dbReference>
<dbReference type="PANTHER" id="PTHR11559">
    <property type="entry name" value="CARBOXYLESTERASE"/>
    <property type="match status" value="1"/>
</dbReference>
<dbReference type="InterPro" id="IPR019826">
    <property type="entry name" value="Carboxylesterase_B_AS"/>
</dbReference>
<dbReference type="GO" id="GO:0016787">
    <property type="term" value="F:hydrolase activity"/>
    <property type="evidence" value="ECO:0007669"/>
    <property type="project" value="UniProtKB-KW"/>
</dbReference>
<sequence>MFPSDLSGLLPLALSFAPFSALWGPGVVSPTIRLDQAIVYGSTNGSVTSFLNIPFAEAPIGNLRLRLPKPIDGYNGTIDATKLGPQCIQQMLLYREDMPAEMLHDVLSAVNLSPIEPRPQSEDCLNLNVLVPAGTTADEKLPVVVFIYGGGFSVGDNAQFNGEVIVQRSVEMGQPVIFAAMNYRLHAFGFLGGQEVKEAGIGNLGLHDQREGLRWVKKYIASFGGDPDKVTIWGPSAGGLSVGSQLVANGGNNEGLFHAAVLSCGTLLSTGDTSNQQRFFDSVVADTGCADAGDKLECLRRVPAESLAAAAATIPNIFDYTGLSSPQWFPHADGVFLKVPVREEVLSGRIAGVPFIAGQSPFAPALPSSDTESANRWFFGRRNDLRHWSMEHHHRRGIPRLHARLLLPRIVQRGSRALLALYPNDPAQGSPFGTGDENQLAPMFKRVSAFQGDFLFQAQQRSLLALRSGKQPAWSYSAGAALKASDTTDEHLCGSRPYQRHGGDLQLFGEGAELIDYLIQFAATLDPNGGSNRTIPWPRYEPARRQTLLVQEGEEPLAVGRDDAREEAMEFVAALSLKYPL</sequence>
<dbReference type="AlphaFoldDB" id="A0A5K1JWF3"/>
<comment type="similarity">
    <text evidence="1 3">Belongs to the type-B carboxylesterase/lipase family.</text>
</comment>
<evidence type="ECO:0000256" key="1">
    <source>
        <dbReference type="ARBA" id="ARBA00005964"/>
    </source>
</evidence>
<dbReference type="Gene3D" id="3.40.50.1820">
    <property type="entry name" value="alpha/beta hydrolase"/>
    <property type="match status" value="1"/>
</dbReference>
<feature type="chain" id="PRO_5023966652" description="Carboxylic ester hydrolase" evidence="3">
    <location>
        <begin position="22"/>
        <end position="581"/>
    </location>
</feature>
<proteinExistence type="inferred from homology"/>
<protein>
    <recommendedName>
        <fullName evidence="3">Carboxylic ester hydrolase</fullName>
        <ecNumber evidence="3">3.1.1.-</ecNumber>
    </recommendedName>
</protein>
<feature type="signal peptide" evidence="3">
    <location>
        <begin position="1"/>
        <end position="21"/>
    </location>
</feature>